<name>A0A9P4J9A8_9PEZI</name>
<dbReference type="EMBL" id="ML996082">
    <property type="protein sequence ID" value="KAF2156440.1"/>
    <property type="molecule type" value="Genomic_DNA"/>
</dbReference>
<comment type="caution">
    <text evidence="1">The sequence shown here is derived from an EMBL/GenBank/DDBJ whole genome shotgun (WGS) entry which is preliminary data.</text>
</comment>
<reference evidence="1" key="1">
    <citation type="journal article" date="2020" name="Stud. Mycol.">
        <title>101 Dothideomycetes genomes: a test case for predicting lifestyles and emergence of pathogens.</title>
        <authorList>
            <person name="Haridas S."/>
            <person name="Albert R."/>
            <person name="Binder M."/>
            <person name="Bloem J."/>
            <person name="Labutti K."/>
            <person name="Salamov A."/>
            <person name="Andreopoulos B."/>
            <person name="Baker S."/>
            <person name="Barry K."/>
            <person name="Bills G."/>
            <person name="Bluhm B."/>
            <person name="Cannon C."/>
            <person name="Castanera R."/>
            <person name="Culley D."/>
            <person name="Daum C."/>
            <person name="Ezra D."/>
            <person name="Gonzalez J."/>
            <person name="Henrissat B."/>
            <person name="Kuo A."/>
            <person name="Liang C."/>
            <person name="Lipzen A."/>
            <person name="Lutzoni F."/>
            <person name="Magnuson J."/>
            <person name="Mondo S."/>
            <person name="Nolan M."/>
            <person name="Ohm R."/>
            <person name="Pangilinan J."/>
            <person name="Park H.-J."/>
            <person name="Ramirez L."/>
            <person name="Alfaro M."/>
            <person name="Sun H."/>
            <person name="Tritt A."/>
            <person name="Yoshinaga Y."/>
            <person name="Zwiers L.-H."/>
            <person name="Turgeon B."/>
            <person name="Goodwin S."/>
            <person name="Spatafora J."/>
            <person name="Crous P."/>
            <person name="Grigoriev I."/>
        </authorList>
    </citation>
    <scope>NUCLEOTIDE SEQUENCE</scope>
    <source>
        <strain evidence="1">CBS 260.36</strain>
    </source>
</reference>
<protein>
    <submittedName>
        <fullName evidence="1">Uncharacterized protein</fullName>
    </submittedName>
</protein>
<dbReference type="AlphaFoldDB" id="A0A9P4J9A8"/>
<evidence type="ECO:0000313" key="1">
    <source>
        <dbReference type="EMBL" id="KAF2156440.1"/>
    </source>
</evidence>
<keyword evidence="2" id="KW-1185">Reference proteome</keyword>
<dbReference type="Proteomes" id="UP000799439">
    <property type="component" value="Unassembled WGS sequence"/>
</dbReference>
<proteinExistence type="predicted"/>
<organism evidence="1 2">
    <name type="scientific">Myriangium duriaei CBS 260.36</name>
    <dbReference type="NCBI Taxonomy" id="1168546"/>
    <lineage>
        <taxon>Eukaryota</taxon>
        <taxon>Fungi</taxon>
        <taxon>Dikarya</taxon>
        <taxon>Ascomycota</taxon>
        <taxon>Pezizomycotina</taxon>
        <taxon>Dothideomycetes</taxon>
        <taxon>Dothideomycetidae</taxon>
        <taxon>Myriangiales</taxon>
        <taxon>Myriangiaceae</taxon>
        <taxon>Myriangium</taxon>
    </lineage>
</organism>
<sequence>MVDEVLCVAIGSPVRFPSEITERNRADQLCSATQTTPRNAVNESSPDERLFYPDAIQIPMPDRRVRAHI</sequence>
<accession>A0A9P4J9A8</accession>
<evidence type="ECO:0000313" key="2">
    <source>
        <dbReference type="Proteomes" id="UP000799439"/>
    </source>
</evidence>
<gene>
    <name evidence="1" type="ORF">K461DRAFT_275552</name>
</gene>